<keyword evidence="4" id="KW-0411">Iron-sulfur</keyword>
<feature type="domain" description="4Fe-4S" evidence="6">
    <location>
        <begin position="347"/>
        <end position="408"/>
    </location>
</feature>
<dbReference type="InterPro" id="IPR009016">
    <property type="entry name" value="Fe_hydrogenase"/>
</dbReference>
<dbReference type="Pfam" id="PF12838">
    <property type="entry name" value="Fer4_7"/>
    <property type="match status" value="1"/>
</dbReference>
<dbReference type="PANTHER" id="PTHR11615">
    <property type="entry name" value="NITRATE, FORMATE, IRON DEHYDROGENASE"/>
    <property type="match status" value="1"/>
</dbReference>
<dbReference type="GO" id="GO:0051539">
    <property type="term" value="F:4 iron, 4 sulfur cluster binding"/>
    <property type="evidence" value="ECO:0007669"/>
    <property type="project" value="UniProtKB-KW"/>
</dbReference>
<protein>
    <submittedName>
        <fullName evidence="7">4Fe-4S binding protein</fullName>
    </submittedName>
</protein>
<dbReference type="GO" id="GO:0006355">
    <property type="term" value="P:regulation of DNA-templated transcription"/>
    <property type="evidence" value="ECO:0007669"/>
    <property type="project" value="InterPro"/>
</dbReference>
<dbReference type="InterPro" id="IPR017900">
    <property type="entry name" value="4Fe4S_Fe_S_CS"/>
</dbReference>
<dbReference type="CDD" id="cd00130">
    <property type="entry name" value="PAS"/>
    <property type="match status" value="1"/>
</dbReference>
<accession>A0A926DEA3</accession>
<dbReference type="PROSITE" id="PS00198">
    <property type="entry name" value="4FE4S_FER_1"/>
    <property type="match status" value="1"/>
</dbReference>
<dbReference type="Proteomes" id="UP000620366">
    <property type="component" value="Unassembled WGS sequence"/>
</dbReference>
<evidence type="ECO:0000256" key="4">
    <source>
        <dbReference type="ARBA" id="ARBA00023014"/>
    </source>
</evidence>
<evidence type="ECO:0000256" key="1">
    <source>
        <dbReference type="ARBA" id="ARBA00022485"/>
    </source>
</evidence>
<evidence type="ECO:0000259" key="6">
    <source>
        <dbReference type="PROSITE" id="PS51656"/>
    </source>
</evidence>
<evidence type="ECO:0000313" key="8">
    <source>
        <dbReference type="Proteomes" id="UP000620366"/>
    </source>
</evidence>
<dbReference type="GO" id="GO:0046872">
    <property type="term" value="F:metal ion binding"/>
    <property type="evidence" value="ECO:0007669"/>
    <property type="project" value="UniProtKB-KW"/>
</dbReference>
<dbReference type="InterPro" id="IPR007202">
    <property type="entry name" value="4Fe-4S_dom"/>
</dbReference>
<dbReference type="InterPro" id="IPR013767">
    <property type="entry name" value="PAS_fold"/>
</dbReference>
<dbReference type="InterPro" id="IPR000014">
    <property type="entry name" value="PAS"/>
</dbReference>
<evidence type="ECO:0000313" key="7">
    <source>
        <dbReference type="EMBL" id="MBC8536257.1"/>
    </source>
</evidence>
<dbReference type="Pfam" id="PF02906">
    <property type="entry name" value="Fe_hyd_lg_C"/>
    <property type="match status" value="1"/>
</dbReference>
<dbReference type="Pfam" id="PF00989">
    <property type="entry name" value="PAS"/>
    <property type="match status" value="1"/>
</dbReference>
<sequence length="566" mass="63271">MEVLRFQKANCKDCYKCIRECPVKSIRIKDHQAQIIADECLLCGRCVVVCPQNAKEPRNDVQKVRDAIAAGRRVVASVAPSFIAGFECSGIAQFEELLQKLGFAEAHETALGAYIAKTEYERMVASGEHDVIISSCCHSVTRLIEKYYPDALKYLAHTLSPMLAHGRYLKQQDPDCYTVFIGPCISKIDEAERYPGMIDCVLTFDEVADWLREEHIELPKDDKLDGSTFRSRFFPRAGGILASMDQAPDYKYIAVDGVEQCIEALQEITTGKVHRCFIEMSACVGSCINGPSIQKNRMGRLRAEGRVDNYAACAAAPGRDFDAAVTFPIGRDYAPDELRRDYPGEAQIREILARTGKTLPEHELNCGCCGYPTCREKAIAVYQGKADIEMCLPYMKERAESFSNQIINSTPNAILALDTELNIQQINRAAEGLFQLDSVKRYIGRPVSELMDPWDFNVAMEAGSVHEKKTWLSGVSKYVELSIVHDEAHGLLVAIMRDVTAQEEENEHLRELRRQTVDITDKVIGKQMRIVQEIASLLGETTAETKIALNKLKNVVAAEEERHGDA</sequence>
<gene>
    <name evidence="7" type="ORF">H8695_06065</name>
</gene>
<dbReference type="SUPFAM" id="SSF53920">
    <property type="entry name" value="Fe-only hydrogenase"/>
    <property type="match status" value="1"/>
</dbReference>
<dbReference type="Gene3D" id="3.30.450.20">
    <property type="entry name" value="PAS domain"/>
    <property type="match status" value="1"/>
</dbReference>
<feature type="domain" description="4Fe-4S ferredoxin-type" evidence="5">
    <location>
        <begin position="31"/>
        <end position="60"/>
    </location>
</feature>
<dbReference type="SUPFAM" id="SSF55785">
    <property type="entry name" value="PYP-like sensor domain (PAS domain)"/>
    <property type="match status" value="1"/>
</dbReference>
<dbReference type="SUPFAM" id="SSF54862">
    <property type="entry name" value="4Fe-4S ferredoxins"/>
    <property type="match status" value="1"/>
</dbReference>
<evidence type="ECO:0000256" key="2">
    <source>
        <dbReference type="ARBA" id="ARBA00022723"/>
    </source>
</evidence>
<dbReference type="Gene3D" id="3.30.70.20">
    <property type="match status" value="1"/>
</dbReference>
<dbReference type="InterPro" id="IPR050340">
    <property type="entry name" value="Cytosolic_Fe-S_CAF"/>
</dbReference>
<dbReference type="EMBL" id="JACRSP010000002">
    <property type="protein sequence ID" value="MBC8536257.1"/>
    <property type="molecule type" value="Genomic_DNA"/>
</dbReference>
<reference evidence="7" key="1">
    <citation type="submission" date="2020-08" db="EMBL/GenBank/DDBJ databases">
        <title>Genome public.</title>
        <authorList>
            <person name="Liu C."/>
            <person name="Sun Q."/>
        </authorList>
    </citation>
    <scope>NUCLEOTIDE SEQUENCE</scope>
    <source>
        <strain evidence="7">BX7</strain>
    </source>
</reference>
<dbReference type="InterPro" id="IPR035965">
    <property type="entry name" value="PAS-like_dom_sf"/>
</dbReference>
<comment type="caution">
    <text evidence="7">The sequence shown here is derived from an EMBL/GenBank/DDBJ whole genome shotgun (WGS) entry which is preliminary data.</text>
</comment>
<dbReference type="PROSITE" id="PS51379">
    <property type="entry name" value="4FE4S_FER_2"/>
    <property type="match status" value="2"/>
</dbReference>
<dbReference type="PROSITE" id="PS51656">
    <property type="entry name" value="4FE4S"/>
    <property type="match status" value="1"/>
</dbReference>
<dbReference type="Gene3D" id="1.10.15.40">
    <property type="entry name" value="Electron transport complex subunit B, putative Fe-S cluster"/>
    <property type="match status" value="1"/>
</dbReference>
<dbReference type="RefSeq" id="WP_249300015.1">
    <property type="nucleotide sequence ID" value="NZ_JACRSP010000002.1"/>
</dbReference>
<proteinExistence type="predicted"/>
<dbReference type="Gene3D" id="3.40.950.10">
    <property type="entry name" value="Fe-only Hydrogenase (Larger Subunit), Chain L, domain 3"/>
    <property type="match status" value="1"/>
</dbReference>
<evidence type="ECO:0000256" key="3">
    <source>
        <dbReference type="ARBA" id="ARBA00023004"/>
    </source>
</evidence>
<dbReference type="InterPro" id="IPR017896">
    <property type="entry name" value="4Fe4S_Fe-S-bd"/>
</dbReference>
<keyword evidence="2" id="KW-0479">Metal-binding</keyword>
<organism evidence="7 8">
    <name type="scientific">Feifania hominis</name>
    <dbReference type="NCBI Taxonomy" id="2763660"/>
    <lineage>
        <taxon>Bacteria</taxon>
        <taxon>Bacillati</taxon>
        <taxon>Bacillota</taxon>
        <taxon>Clostridia</taxon>
        <taxon>Eubacteriales</taxon>
        <taxon>Feifaniaceae</taxon>
        <taxon>Feifania</taxon>
    </lineage>
</organism>
<dbReference type="SMART" id="SM00091">
    <property type="entry name" value="PAS"/>
    <property type="match status" value="1"/>
</dbReference>
<dbReference type="AlphaFoldDB" id="A0A926DEA3"/>
<keyword evidence="1" id="KW-0004">4Fe-4S</keyword>
<dbReference type="Pfam" id="PF04060">
    <property type="entry name" value="FeS"/>
    <property type="match status" value="1"/>
</dbReference>
<dbReference type="InterPro" id="IPR004108">
    <property type="entry name" value="Fe_hydrogenase_lsu_C"/>
</dbReference>
<feature type="domain" description="4Fe-4S ferredoxin-type" evidence="5">
    <location>
        <begin position="2"/>
        <end position="30"/>
    </location>
</feature>
<evidence type="ECO:0000259" key="5">
    <source>
        <dbReference type="PROSITE" id="PS51379"/>
    </source>
</evidence>
<keyword evidence="3" id="KW-0408">Iron</keyword>
<name>A0A926DEA3_9FIRM</name>
<keyword evidence="8" id="KW-1185">Reference proteome</keyword>